<name>A0A1H7WI38_STRJI</name>
<sequence length="271" mass="30376">MGLSGPLFTWRLPWWPPDLERLARTREFRENRSAAGGWIERQFAPLRAVPWLDPAAAYVYDYGTSIPGRGARWHVMSGSILRVDAGVYALPHFYRHVAVVFGFDGDLSSRILEVIRLVEQSGWQLRLQNSRHRTTDRQWPVRAIAESNGAALGSWVGREKPPCLAQGGEGTPCSTQVVWTSRDIPDPNPAYTTLNTPPYILGRNVPDGPTWSDLPLEFSGPQPPVEIGDFAAPALESHEHAVAVLVELTYFVCWPGQRPRGIPKRLIPRPW</sequence>
<evidence type="ECO:0000313" key="2">
    <source>
        <dbReference type="Proteomes" id="UP000183015"/>
    </source>
</evidence>
<accession>A0A1H7WI38</accession>
<protein>
    <submittedName>
        <fullName evidence="1">Uncharacterized protein</fullName>
    </submittedName>
</protein>
<reference evidence="2" key="1">
    <citation type="submission" date="2016-10" db="EMBL/GenBank/DDBJ databases">
        <authorList>
            <person name="Varghese N."/>
        </authorList>
    </citation>
    <scope>NUCLEOTIDE SEQUENCE [LARGE SCALE GENOMIC DNA]</scope>
    <source>
        <strain evidence="2">DSM 45096 / BCRC 16803 / CGMCC 4.1857 / CIP 109030 / JCM 12277 / KCTC 19219 / NBRC 100920 / 33214</strain>
    </source>
</reference>
<dbReference type="Proteomes" id="UP000183015">
    <property type="component" value="Unassembled WGS sequence"/>
</dbReference>
<keyword evidence="2" id="KW-1185">Reference proteome</keyword>
<dbReference type="EMBL" id="FOAZ01000020">
    <property type="protein sequence ID" value="SEM21292.1"/>
    <property type="molecule type" value="Genomic_DNA"/>
</dbReference>
<proteinExistence type="predicted"/>
<dbReference type="AlphaFoldDB" id="A0A1H7WI38"/>
<gene>
    <name evidence="1" type="ORF">SAMN05414137_120186</name>
</gene>
<organism evidence="1 2">
    <name type="scientific">Streptacidiphilus jiangxiensis</name>
    <dbReference type="NCBI Taxonomy" id="235985"/>
    <lineage>
        <taxon>Bacteria</taxon>
        <taxon>Bacillati</taxon>
        <taxon>Actinomycetota</taxon>
        <taxon>Actinomycetes</taxon>
        <taxon>Kitasatosporales</taxon>
        <taxon>Streptomycetaceae</taxon>
        <taxon>Streptacidiphilus</taxon>
    </lineage>
</organism>
<dbReference type="RefSeq" id="WP_152629241.1">
    <property type="nucleotide sequence ID" value="NZ_BBPN01000011.1"/>
</dbReference>
<evidence type="ECO:0000313" key="1">
    <source>
        <dbReference type="EMBL" id="SEM21292.1"/>
    </source>
</evidence>